<evidence type="ECO:0000256" key="1">
    <source>
        <dbReference type="ARBA" id="ARBA00005594"/>
    </source>
</evidence>
<evidence type="ECO:0000256" key="6">
    <source>
        <dbReference type="ARBA" id="ARBA00022840"/>
    </source>
</evidence>
<dbReference type="GO" id="GO:0005737">
    <property type="term" value="C:cytoplasm"/>
    <property type="evidence" value="ECO:0007669"/>
    <property type="project" value="TreeGrafter"/>
</dbReference>
<dbReference type="EC" id="6.1.1.2" evidence="2"/>
<keyword evidence="5 10" id="KW-0547">Nucleotide-binding</keyword>
<dbReference type="Proteomes" id="UP000317650">
    <property type="component" value="Chromosome 11"/>
</dbReference>
<comment type="similarity">
    <text evidence="1 10">Belongs to the class-I aminoacyl-tRNA synthetase family.</text>
</comment>
<keyword evidence="8 10" id="KW-0030">Aminoacyl-tRNA synthetase</keyword>
<dbReference type="FunFam" id="1.10.240.10:FF:000003">
    <property type="entry name" value="Tryptophan--tRNA ligase, cytoplasmic"/>
    <property type="match status" value="1"/>
</dbReference>
<dbReference type="InterPro" id="IPR002305">
    <property type="entry name" value="aa-tRNA-synth_Ic"/>
</dbReference>
<dbReference type="CDD" id="cd00806">
    <property type="entry name" value="TrpRS_core"/>
    <property type="match status" value="1"/>
</dbReference>
<sequence length="370" mass="41812">MAEEPKNGDAVGSGVGGREADEEQVVNPWEVTAKDGGKIDYDKLIEKFGCQRLEEPLVRRVERLTGRPAHVFLRRGVFFAHRYLQDAFKVPLVIQLTDDEKCMWKNLTVEESKRLARENAKDIIACGFDITRTFIFSDFNYVGSAFYENMVKVAKCVTFNKVVGIFGFTNEDHIGKISFPPVQAVPSFPSSFPHLFSGKDNLRCLIPCAIDQDPYFRMTRDVAPRIGYQKPALIESSFFPALQGETGKMSASDPNSAIYVTDSSKDIKNKVNRYAFSGGQDSIENHRKYGANLEVDIPVKYLGFFLEDDVELDHIRKEYGAGRMLTGEVKKRLIEVLSELVERHQRARAAVTDEMVDAFMAVRPLPHMFS</sequence>
<gene>
    <name evidence="12" type="ORF">C4D60_Mb11t08030</name>
</gene>
<dbReference type="GO" id="GO:0006436">
    <property type="term" value="P:tryptophanyl-tRNA aminoacylation"/>
    <property type="evidence" value="ECO:0007669"/>
    <property type="project" value="InterPro"/>
</dbReference>
<dbReference type="PANTHER" id="PTHR10055:SF1">
    <property type="entry name" value="TRYPTOPHAN--TRNA LIGASE, CYTOPLASMIC"/>
    <property type="match status" value="1"/>
</dbReference>
<evidence type="ECO:0000256" key="4">
    <source>
        <dbReference type="ARBA" id="ARBA00022598"/>
    </source>
</evidence>
<keyword evidence="13" id="KW-1185">Reference proteome</keyword>
<protein>
    <recommendedName>
        <fullName evidence="3">Tryptophan--tRNA ligase, cytoplasmic</fullName>
        <ecNumber evidence="2">6.1.1.2</ecNumber>
    </recommendedName>
    <alternativeName>
        <fullName evidence="9">Tryptophanyl-tRNA synthetase</fullName>
    </alternativeName>
</protein>
<dbReference type="PANTHER" id="PTHR10055">
    <property type="entry name" value="TRYPTOPHANYL-TRNA SYNTHETASE"/>
    <property type="match status" value="1"/>
</dbReference>
<keyword evidence="7 10" id="KW-0648">Protein biosynthesis</keyword>
<dbReference type="AlphaFoldDB" id="A0A4S8J2J2"/>
<keyword evidence="4 10" id="KW-0436">Ligase</keyword>
<proteinExistence type="inferred from homology"/>
<dbReference type="FunFam" id="3.40.50.620:FF:000654">
    <property type="entry name" value="Protein CBR-WARS-1"/>
    <property type="match status" value="1"/>
</dbReference>
<dbReference type="InterPro" id="IPR002306">
    <property type="entry name" value="Trp-tRNA-ligase"/>
</dbReference>
<dbReference type="STRING" id="52838.A0A4S8J2J2"/>
<evidence type="ECO:0000256" key="7">
    <source>
        <dbReference type="ARBA" id="ARBA00022917"/>
    </source>
</evidence>
<keyword evidence="6 10" id="KW-0067">ATP-binding</keyword>
<accession>A0A4S8J2J2</accession>
<dbReference type="Gene3D" id="3.40.50.620">
    <property type="entry name" value="HUPs"/>
    <property type="match status" value="2"/>
</dbReference>
<dbReference type="GO" id="GO:0004830">
    <property type="term" value="F:tryptophan-tRNA ligase activity"/>
    <property type="evidence" value="ECO:0007669"/>
    <property type="project" value="UniProtKB-EC"/>
</dbReference>
<evidence type="ECO:0000313" key="12">
    <source>
        <dbReference type="EMBL" id="THU55577.1"/>
    </source>
</evidence>
<evidence type="ECO:0000256" key="5">
    <source>
        <dbReference type="ARBA" id="ARBA00022741"/>
    </source>
</evidence>
<reference evidence="12 13" key="1">
    <citation type="journal article" date="2019" name="Nat. Plants">
        <title>Genome sequencing of Musa balbisiana reveals subgenome evolution and function divergence in polyploid bananas.</title>
        <authorList>
            <person name="Yao X."/>
        </authorList>
    </citation>
    <scope>NUCLEOTIDE SEQUENCE [LARGE SCALE GENOMIC DNA]</scope>
    <source>
        <strain evidence="13">cv. DH-PKW</strain>
        <tissue evidence="12">Leaves</tissue>
    </source>
</reference>
<feature type="region of interest" description="Disordered" evidence="11">
    <location>
        <begin position="1"/>
        <end position="25"/>
    </location>
</feature>
<dbReference type="GO" id="GO:0005524">
    <property type="term" value="F:ATP binding"/>
    <property type="evidence" value="ECO:0007669"/>
    <property type="project" value="UniProtKB-KW"/>
</dbReference>
<dbReference type="PRINTS" id="PR01039">
    <property type="entry name" value="TRNASYNTHTRP"/>
</dbReference>
<evidence type="ECO:0000256" key="2">
    <source>
        <dbReference type="ARBA" id="ARBA00013161"/>
    </source>
</evidence>
<evidence type="ECO:0000256" key="3">
    <source>
        <dbReference type="ARBA" id="ARBA00013782"/>
    </source>
</evidence>
<dbReference type="SUPFAM" id="SSF52374">
    <property type="entry name" value="Nucleotidylyl transferase"/>
    <property type="match status" value="1"/>
</dbReference>
<dbReference type="EMBL" id="PYDT01000007">
    <property type="protein sequence ID" value="THU55577.1"/>
    <property type="molecule type" value="Genomic_DNA"/>
</dbReference>
<evidence type="ECO:0000256" key="9">
    <source>
        <dbReference type="ARBA" id="ARBA00030268"/>
    </source>
</evidence>
<dbReference type="Pfam" id="PF00579">
    <property type="entry name" value="tRNA-synt_1b"/>
    <property type="match status" value="1"/>
</dbReference>
<organism evidence="12 13">
    <name type="scientific">Musa balbisiana</name>
    <name type="common">Banana</name>
    <dbReference type="NCBI Taxonomy" id="52838"/>
    <lineage>
        <taxon>Eukaryota</taxon>
        <taxon>Viridiplantae</taxon>
        <taxon>Streptophyta</taxon>
        <taxon>Embryophyta</taxon>
        <taxon>Tracheophyta</taxon>
        <taxon>Spermatophyta</taxon>
        <taxon>Magnoliopsida</taxon>
        <taxon>Liliopsida</taxon>
        <taxon>Zingiberales</taxon>
        <taxon>Musaceae</taxon>
        <taxon>Musa</taxon>
    </lineage>
</organism>
<evidence type="ECO:0000256" key="8">
    <source>
        <dbReference type="ARBA" id="ARBA00023146"/>
    </source>
</evidence>
<dbReference type="NCBIfam" id="TIGR00233">
    <property type="entry name" value="trpS"/>
    <property type="match status" value="1"/>
</dbReference>
<comment type="caution">
    <text evidence="12">The sequence shown here is derived from an EMBL/GenBank/DDBJ whole genome shotgun (WGS) entry which is preliminary data.</text>
</comment>
<evidence type="ECO:0000256" key="10">
    <source>
        <dbReference type="RuleBase" id="RU363036"/>
    </source>
</evidence>
<dbReference type="InterPro" id="IPR014729">
    <property type="entry name" value="Rossmann-like_a/b/a_fold"/>
</dbReference>
<name>A0A4S8J2J2_MUSBA</name>
<evidence type="ECO:0000256" key="11">
    <source>
        <dbReference type="SAM" id="MobiDB-lite"/>
    </source>
</evidence>
<evidence type="ECO:0000313" key="13">
    <source>
        <dbReference type="Proteomes" id="UP000317650"/>
    </source>
</evidence>
<dbReference type="Gene3D" id="1.10.240.10">
    <property type="entry name" value="Tyrosyl-Transfer RNA Synthetase"/>
    <property type="match status" value="1"/>
</dbReference>